<gene>
    <name evidence="1" type="ORF">H5410_014283</name>
</gene>
<comment type="caution">
    <text evidence="1">The sequence shown here is derived from an EMBL/GenBank/DDBJ whole genome shotgun (WGS) entry which is preliminary data.</text>
</comment>
<name>A0A9J5ZQS5_SOLCO</name>
<evidence type="ECO:0000313" key="1">
    <source>
        <dbReference type="EMBL" id="KAG5614459.1"/>
    </source>
</evidence>
<evidence type="ECO:0000313" key="2">
    <source>
        <dbReference type="Proteomes" id="UP000824120"/>
    </source>
</evidence>
<dbReference type="EMBL" id="JACXVP010000003">
    <property type="protein sequence ID" value="KAG5614459.1"/>
    <property type="molecule type" value="Genomic_DNA"/>
</dbReference>
<organism evidence="1 2">
    <name type="scientific">Solanum commersonii</name>
    <name type="common">Commerson's wild potato</name>
    <name type="synonym">Commerson's nightshade</name>
    <dbReference type="NCBI Taxonomy" id="4109"/>
    <lineage>
        <taxon>Eukaryota</taxon>
        <taxon>Viridiplantae</taxon>
        <taxon>Streptophyta</taxon>
        <taxon>Embryophyta</taxon>
        <taxon>Tracheophyta</taxon>
        <taxon>Spermatophyta</taxon>
        <taxon>Magnoliopsida</taxon>
        <taxon>eudicotyledons</taxon>
        <taxon>Gunneridae</taxon>
        <taxon>Pentapetalae</taxon>
        <taxon>asterids</taxon>
        <taxon>lamiids</taxon>
        <taxon>Solanales</taxon>
        <taxon>Solanaceae</taxon>
        <taxon>Solanoideae</taxon>
        <taxon>Solaneae</taxon>
        <taxon>Solanum</taxon>
    </lineage>
</organism>
<protein>
    <submittedName>
        <fullName evidence="1">Uncharacterized protein</fullName>
    </submittedName>
</protein>
<keyword evidence="2" id="KW-1185">Reference proteome</keyword>
<dbReference type="Proteomes" id="UP000824120">
    <property type="component" value="Chromosome 3"/>
</dbReference>
<dbReference type="AlphaFoldDB" id="A0A9J5ZQS5"/>
<sequence>MYGEGGRTHGVGITILRKCEKVLREKDVARFTQITRTLQTRLHRPPRTLKLCDLIPSLSRPEPTPWAGPALKDHCWPPSKPLAWLS</sequence>
<accession>A0A9J5ZQS5</accession>
<reference evidence="1 2" key="1">
    <citation type="submission" date="2020-09" db="EMBL/GenBank/DDBJ databases">
        <title>De no assembly of potato wild relative species, Solanum commersonii.</title>
        <authorList>
            <person name="Cho K."/>
        </authorList>
    </citation>
    <scope>NUCLEOTIDE SEQUENCE [LARGE SCALE GENOMIC DNA]</scope>
    <source>
        <strain evidence="1">LZ3.2</strain>
        <tissue evidence="1">Leaf</tissue>
    </source>
</reference>
<proteinExistence type="predicted"/>